<organism evidence="2 3">
    <name type="scientific">Timema podura</name>
    <name type="common">Walking stick</name>
    <dbReference type="NCBI Taxonomy" id="61482"/>
    <lineage>
        <taxon>Eukaryota</taxon>
        <taxon>Metazoa</taxon>
        <taxon>Ecdysozoa</taxon>
        <taxon>Arthropoda</taxon>
        <taxon>Hexapoda</taxon>
        <taxon>Insecta</taxon>
        <taxon>Pterygota</taxon>
        <taxon>Neoptera</taxon>
        <taxon>Polyneoptera</taxon>
        <taxon>Phasmatodea</taxon>
        <taxon>Timematodea</taxon>
        <taxon>Timematoidea</taxon>
        <taxon>Timematidae</taxon>
        <taxon>Timema</taxon>
    </lineage>
</organism>
<gene>
    <name evidence="2" type="ORF">TPAB3V08_LOCUS15627</name>
</gene>
<keyword evidence="1" id="KW-0175">Coiled coil</keyword>
<dbReference type="Gene3D" id="1.10.287.1490">
    <property type="match status" value="1"/>
</dbReference>
<protein>
    <submittedName>
        <fullName evidence="2">Uncharacterized protein</fullName>
    </submittedName>
</protein>
<comment type="caution">
    <text evidence="2">The sequence shown here is derived from an EMBL/GenBank/DDBJ whole genome shotgun (WGS) entry which is preliminary data.</text>
</comment>
<accession>A0ABN7PLR1</accession>
<evidence type="ECO:0000313" key="2">
    <source>
        <dbReference type="EMBL" id="CAG2068684.1"/>
    </source>
</evidence>
<feature type="non-terminal residue" evidence="2">
    <location>
        <position position="1"/>
    </location>
</feature>
<dbReference type="Proteomes" id="UP001153148">
    <property type="component" value="Unassembled WGS sequence"/>
</dbReference>
<sequence>RRLEELERSLESNNTQLEHWRTEAGKIPTLQARSSEASTRIEELERETQNFQREVTRLKETQEVKDVSLDKYSSEMASMQKEISKYIKELDDATSQIAR</sequence>
<keyword evidence="3" id="KW-1185">Reference proteome</keyword>
<evidence type="ECO:0000313" key="3">
    <source>
        <dbReference type="Proteomes" id="UP001153148"/>
    </source>
</evidence>
<dbReference type="EMBL" id="CAJPIN010098671">
    <property type="protein sequence ID" value="CAG2068684.1"/>
    <property type="molecule type" value="Genomic_DNA"/>
</dbReference>
<feature type="coiled-coil region" evidence="1">
    <location>
        <begin position="3"/>
        <end position="96"/>
    </location>
</feature>
<evidence type="ECO:0000256" key="1">
    <source>
        <dbReference type="SAM" id="Coils"/>
    </source>
</evidence>
<reference evidence="2" key="1">
    <citation type="submission" date="2021-03" db="EMBL/GenBank/DDBJ databases">
        <authorList>
            <person name="Tran Van P."/>
        </authorList>
    </citation>
    <scope>NUCLEOTIDE SEQUENCE</scope>
</reference>
<name>A0ABN7PLR1_TIMPD</name>
<proteinExistence type="predicted"/>